<dbReference type="EMBL" id="JAGMUV010000019">
    <property type="protein sequence ID" value="KAH7127614.1"/>
    <property type="molecule type" value="Genomic_DNA"/>
</dbReference>
<evidence type="ECO:0000259" key="4">
    <source>
        <dbReference type="PROSITE" id="PS50048"/>
    </source>
</evidence>
<dbReference type="GO" id="GO:0008270">
    <property type="term" value="F:zinc ion binding"/>
    <property type="evidence" value="ECO:0007669"/>
    <property type="project" value="InterPro"/>
</dbReference>
<dbReference type="GO" id="GO:0003677">
    <property type="term" value="F:DNA binding"/>
    <property type="evidence" value="ECO:0007669"/>
    <property type="project" value="InterPro"/>
</dbReference>
<dbReference type="InterPro" id="IPR001138">
    <property type="entry name" value="Zn2Cys6_DnaBD"/>
</dbReference>
<dbReference type="InterPro" id="IPR053181">
    <property type="entry name" value="EcdB-like_regulator"/>
</dbReference>
<gene>
    <name evidence="5" type="ORF">EDB81DRAFT_145494</name>
</gene>
<dbReference type="AlphaFoldDB" id="A0A9P9DWM0"/>
<evidence type="ECO:0000313" key="6">
    <source>
        <dbReference type="Proteomes" id="UP000738349"/>
    </source>
</evidence>
<dbReference type="Proteomes" id="UP000738349">
    <property type="component" value="Unassembled WGS sequence"/>
</dbReference>
<dbReference type="Gene3D" id="4.10.240.10">
    <property type="entry name" value="Zn(2)-C6 fungal-type DNA-binding domain"/>
    <property type="match status" value="1"/>
</dbReference>
<evidence type="ECO:0000256" key="3">
    <source>
        <dbReference type="SAM" id="MobiDB-lite"/>
    </source>
</evidence>
<feature type="domain" description="Zn(2)-C6 fungal-type" evidence="4">
    <location>
        <begin position="52"/>
        <end position="82"/>
    </location>
</feature>
<evidence type="ECO:0000256" key="2">
    <source>
        <dbReference type="ARBA" id="ARBA00023242"/>
    </source>
</evidence>
<sequence length="721" mass="80676">MSLDNPLAGRERRGQGFRQRSRHHERRGQVEDDSGPRRSCNMNYPRRRAPIACNFCRQRKRKCNGQKPACSLCSAAGITCDYQDGLGPVTFHQDQAPADEEGSPREMQNVLVPGRRSQSPPSTAATTTELLRRIEELESLVKKQDSNPATIHTVTNIPPHDTHTDMSLPQLDQNDSLAFLASMIDPPDVFPSSFPMTIPPALEYSGFDRFDWPQPNSDATEEEPLTIPIGHLTPTSSLFSLEPIQKLIGEYPEDFFFQIESTREFVPDVVNGSFHDALTLLNLDKAHMDTLLSAFFTEIHPHFPIIDQSHFMAFFESTMSSAEDETDTALCLTILALGRLACNRQACSPGNYTGDDGVDYSSLAYRTLTARWITSFGSDLSLALGLVYLAIYLCYLERPLHAWRLIHMASTKLQLIVSRLPTDPLSHEETDCLSRLCWTCFLIECDSLAEFHLPRSGIELIIDRMPFPRFTDPSSRDSLSFLAICSIRRLLNRIHRAIYSCHPSSTQSISLSSPGMWHGTSKQPHPLFTVNFLGSVCAELTRQLDVWYESLPDIIKPDLSRALPSNMHDGWLRLRYWSARHIICRPCLVYAAGAAEQGELPAHVMEYSERCIESCRQYILTASYVLMERTQYTWMTIQASLACAFVIAIASGSPLLNSLVPDSGDLLKKVIAATQRWASPGSSGESIGWILNAIFQKQRFSKLLPRPSFSASSSGKSATSV</sequence>
<dbReference type="Pfam" id="PF00172">
    <property type="entry name" value="Zn_clus"/>
    <property type="match status" value="1"/>
</dbReference>
<evidence type="ECO:0000256" key="1">
    <source>
        <dbReference type="ARBA" id="ARBA00022723"/>
    </source>
</evidence>
<organism evidence="5 6">
    <name type="scientific">Dactylonectria macrodidyma</name>
    <dbReference type="NCBI Taxonomy" id="307937"/>
    <lineage>
        <taxon>Eukaryota</taxon>
        <taxon>Fungi</taxon>
        <taxon>Dikarya</taxon>
        <taxon>Ascomycota</taxon>
        <taxon>Pezizomycotina</taxon>
        <taxon>Sordariomycetes</taxon>
        <taxon>Hypocreomycetidae</taxon>
        <taxon>Hypocreales</taxon>
        <taxon>Nectriaceae</taxon>
        <taxon>Dactylonectria</taxon>
    </lineage>
</organism>
<keyword evidence="2" id="KW-0539">Nucleus</keyword>
<keyword evidence="1" id="KW-0479">Metal-binding</keyword>
<comment type="caution">
    <text evidence="5">The sequence shown here is derived from an EMBL/GenBank/DDBJ whole genome shotgun (WGS) entry which is preliminary data.</text>
</comment>
<accession>A0A9P9DWM0</accession>
<dbReference type="PANTHER" id="PTHR47785">
    <property type="entry name" value="ZN(II)2CYS6 TRANSCRIPTION FACTOR (EUROFUNG)-RELATED-RELATED"/>
    <property type="match status" value="1"/>
</dbReference>
<dbReference type="InterPro" id="IPR036864">
    <property type="entry name" value="Zn2-C6_fun-type_DNA-bd_sf"/>
</dbReference>
<dbReference type="PROSITE" id="PS00463">
    <property type="entry name" value="ZN2_CY6_FUNGAL_1"/>
    <property type="match status" value="1"/>
</dbReference>
<name>A0A9P9DWM0_9HYPO</name>
<feature type="region of interest" description="Disordered" evidence="3">
    <location>
        <begin position="1"/>
        <end position="43"/>
    </location>
</feature>
<dbReference type="PROSITE" id="PS50048">
    <property type="entry name" value="ZN2_CY6_FUNGAL_2"/>
    <property type="match status" value="1"/>
</dbReference>
<dbReference type="OrthoDB" id="4685598at2759"/>
<evidence type="ECO:0000313" key="5">
    <source>
        <dbReference type="EMBL" id="KAH7127614.1"/>
    </source>
</evidence>
<dbReference type="CDD" id="cd12148">
    <property type="entry name" value="fungal_TF_MHR"/>
    <property type="match status" value="1"/>
</dbReference>
<dbReference type="GO" id="GO:0000981">
    <property type="term" value="F:DNA-binding transcription factor activity, RNA polymerase II-specific"/>
    <property type="evidence" value="ECO:0007669"/>
    <property type="project" value="InterPro"/>
</dbReference>
<dbReference type="SMART" id="SM00066">
    <property type="entry name" value="GAL4"/>
    <property type="match status" value="1"/>
</dbReference>
<dbReference type="GO" id="GO:0006351">
    <property type="term" value="P:DNA-templated transcription"/>
    <property type="evidence" value="ECO:0007669"/>
    <property type="project" value="InterPro"/>
</dbReference>
<proteinExistence type="predicted"/>
<keyword evidence="6" id="KW-1185">Reference proteome</keyword>
<dbReference type="SUPFAM" id="SSF57701">
    <property type="entry name" value="Zn2/Cys6 DNA-binding domain"/>
    <property type="match status" value="1"/>
</dbReference>
<reference evidence="5" key="1">
    <citation type="journal article" date="2021" name="Nat. Commun.">
        <title>Genetic determinants of endophytism in the Arabidopsis root mycobiome.</title>
        <authorList>
            <person name="Mesny F."/>
            <person name="Miyauchi S."/>
            <person name="Thiergart T."/>
            <person name="Pickel B."/>
            <person name="Atanasova L."/>
            <person name="Karlsson M."/>
            <person name="Huettel B."/>
            <person name="Barry K.W."/>
            <person name="Haridas S."/>
            <person name="Chen C."/>
            <person name="Bauer D."/>
            <person name="Andreopoulos W."/>
            <person name="Pangilinan J."/>
            <person name="LaButti K."/>
            <person name="Riley R."/>
            <person name="Lipzen A."/>
            <person name="Clum A."/>
            <person name="Drula E."/>
            <person name="Henrissat B."/>
            <person name="Kohler A."/>
            <person name="Grigoriev I.V."/>
            <person name="Martin F.M."/>
            <person name="Hacquard S."/>
        </authorList>
    </citation>
    <scope>NUCLEOTIDE SEQUENCE</scope>
    <source>
        <strain evidence="5">MPI-CAGE-AT-0147</strain>
    </source>
</reference>
<protein>
    <recommendedName>
        <fullName evidence="4">Zn(2)-C6 fungal-type domain-containing protein</fullName>
    </recommendedName>
</protein>
<dbReference type="CDD" id="cd00067">
    <property type="entry name" value="GAL4"/>
    <property type="match status" value="1"/>
</dbReference>
<dbReference type="InterPro" id="IPR007219">
    <property type="entry name" value="XnlR_reg_dom"/>
</dbReference>
<dbReference type="Pfam" id="PF04082">
    <property type="entry name" value="Fungal_trans"/>
    <property type="match status" value="1"/>
</dbReference>
<feature type="compositionally biased region" description="Basic and acidic residues" evidence="3">
    <location>
        <begin position="27"/>
        <end position="36"/>
    </location>
</feature>